<reference evidence="2 3" key="1">
    <citation type="journal article" date="2018" name="Mol. Biol. Evol.">
        <title>Analysis of the draft genome of the red seaweed Gracilariopsis chorda provides insights into genome size evolution in Rhodophyta.</title>
        <authorList>
            <person name="Lee J."/>
            <person name="Yang E.C."/>
            <person name="Graf L."/>
            <person name="Yang J.H."/>
            <person name="Qiu H."/>
            <person name="Zel Zion U."/>
            <person name="Chan C.X."/>
            <person name="Stephens T.G."/>
            <person name="Weber A.P.M."/>
            <person name="Boo G.H."/>
            <person name="Boo S.M."/>
            <person name="Kim K.M."/>
            <person name="Shin Y."/>
            <person name="Jung M."/>
            <person name="Lee S.J."/>
            <person name="Yim H.S."/>
            <person name="Lee J.H."/>
            <person name="Bhattacharya D."/>
            <person name="Yoon H.S."/>
        </authorList>
    </citation>
    <scope>NUCLEOTIDE SEQUENCE [LARGE SCALE GENOMIC DNA]</scope>
    <source>
        <strain evidence="2 3">SKKU-2015</strain>
        <tissue evidence="2">Whole body</tissue>
    </source>
</reference>
<feature type="signal peptide" evidence="1">
    <location>
        <begin position="1"/>
        <end position="22"/>
    </location>
</feature>
<evidence type="ECO:0000313" key="3">
    <source>
        <dbReference type="Proteomes" id="UP000247409"/>
    </source>
</evidence>
<proteinExistence type="predicted"/>
<dbReference type="Proteomes" id="UP000247409">
    <property type="component" value="Unassembled WGS sequence"/>
</dbReference>
<evidence type="ECO:0000313" key="2">
    <source>
        <dbReference type="EMBL" id="PXF40720.1"/>
    </source>
</evidence>
<keyword evidence="1" id="KW-0732">Signal</keyword>
<gene>
    <name evidence="2" type="ORF">BWQ96_09553</name>
</gene>
<accession>A0A2V3IHV2</accession>
<evidence type="ECO:0000256" key="1">
    <source>
        <dbReference type="SAM" id="SignalP"/>
    </source>
</evidence>
<comment type="caution">
    <text evidence="2">The sequence shown here is derived from an EMBL/GenBank/DDBJ whole genome shotgun (WGS) entry which is preliminary data.</text>
</comment>
<dbReference type="AlphaFoldDB" id="A0A2V3IHV2"/>
<name>A0A2V3IHV2_9FLOR</name>
<keyword evidence="3" id="KW-1185">Reference proteome</keyword>
<dbReference type="EMBL" id="NBIV01000263">
    <property type="protein sequence ID" value="PXF40720.1"/>
    <property type="molecule type" value="Genomic_DNA"/>
</dbReference>
<organism evidence="2 3">
    <name type="scientific">Gracilariopsis chorda</name>
    <dbReference type="NCBI Taxonomy" id="448386"/>
    <lineage>
        <taxon>Eukaryota</taxon>
        <taxon>Rhodophyta</taxon>
        <taxon>Florideophyceae</taxon>
        <taxon>Rhodymeniophycidae</taxon>
        <taxon>Gracilariales</taxon>
        <taxon>Gracilariaceae</taxon>
        <taxon>Gracilariopsis</taxon>
    </lineage>
</organism>
<feature type="chain" id="PRO_5015988268" evidence="1">
    <location>
        <begin position="23"/>
        <end position="464"/>
    </location>
</feature>
<sequence length="464" mass="50737">MAVGSVLHCIVLFFLALTPVIALTHRHLGPRANESDFILRGHLATAHHSNSGHENANSSHVQILSVSVELKKDAILWDEVRADGIMITSCFRNVSEQVVGMELTGAHLDLSDYERDTAFVIQVKDWKKSCGTMELIPRVDPGDDVLFFVIQKVTKSRSSSRVQLELKVVSGSDVAPVVMVEIVGTGKSNLLHSERLVFEDNPSINFTSHFLKPSDSDNEDVSLITSARQTVSQIQQNNIVPGAQIFTSAQLEGSIDRFRFTRLFRLEAEWEQNLRANIASRVTATSTFRASDTREIYRRVLPDFSFSTSIPFLGTVRLISFMKLDFIQEVAMDSGLDAMITATNENILKVNANFGSGVVRADSLLPPNFGSSGSSILDFGNVTSQELGLSGFFGYRPALGLELTVGSEKAEGEAGAKMGLQADVQNRTPPFPPLTMGGLLLATATPVTNSEAQSPLLERIWKPV</sequence>
<protein>
    <submittedName>
        <fullName evidence="2">Uncharacterized protein</fullName>
    </submittedName>
</protein>